<evidence type="ECO:0000256" key="4">
    <source>
        <dbReference type="PROSITE-ProRule" id="PRU00433"/>
    </source>
</evidence>
<dbReference type="PANTHER" id="PTHR19328">
    <property type="entry name" value="HEDGEHOG-INTERACTING PROTEIN"/>
    <property type="match status" value="1"/>
</dbReference>
<dbReference type="InterPro" id="IPR012938">
    <property type="entry name" value="Glc/Sorbosone_DH"/>
</dbReference>
<protein>
    <submittedName>
        <fullName evidence="7">Secretion protein HlyD</fullName>
    </submittedName>
</protein>
<dbReference type="PROSITE" id="PS51257">
    <property type="entry name" value="PROKAR_LIPOPROTEIN"/>
    <property type="match status" value="1"/>
</dbReference>
<dbReference type="InterPro" id="IPR036909">
    <property type="entry name" value="Cyt_c-like_dom_sf"/>
</dbReference>
<feature type="chain" id="PRO_5004897888" evidence="5">
    <location>
        <begin position="20"/>
        <end position="462"/>
    </location>
</feature>
<dbReference type="SUPFAM" id="SSF46626">
    <property type="entry name" value="Cytochrome c"/>
    <property type="match status" value="1"/>
</dbReference>
<dbReference type="InterPro" id="IPR009056">
    <property type="entry name" value="Cyt_c-like_dom"/>
</dbReference>
<keyword evidence="3 4" id="KW-0408">Iron</keyword>
<evidence type="ECO:0000259" key="6">
    <source>
        <dbReference type="PROSITE" id="PS51007"/>
    </source>
</evidence>
<dbReference type="Pfam" id="PF13442">
    <property type="entry name" value="Cytochrome_CBB3"/>
    <property type="match status" value="1"/>
</dbReference>
<dbReference type="Gene3D" id="2.120.10.30">
    <property type="entry name" value="TolB, C-terminal domain"/>
    <property type="match status" value="1"/>
</dbReference>
<dbReference type="InterPro" id="IPR011041">
    <property type="entry name" value="Quinoprot_gluc/sorb_DH_b-prop"/>
</dbReference>
<dbReference type="RefSeq" id="WP_035016350.1">
    <property type="nucleotide sequence ID" value="NZ_ARZY01000050.1"/>
</dbReference>
<evidence type="ECO:0000313" key="7">
    <source>
        <dbReference type="EMBL" id="EWH08324.1"/>
    </source>
</evidence>
<sequence>MKLKLIALAVAAFSAACTAKPTSVEDVYAENCASCHGKKLQGGMGPSLIDDEWKGGSSATDIAKSIRDGNPQMGMPAWKHALSDELIQGLAVYIQEQKGNQQPQQVIQKGEVLQSQDYAYSLKTVAEFDEEIWGMSFLPNGDSLITEKAGDVWLLKSTGEKYKIADTPKIWLRGQGGLLDVLVHPEYPKKLWVYLTFAEELNDSGKGMTTLMRGQIINNKWVNQQVVYRAPHDLHIASGAHFGSRIVIRDGYVYFSIGDRGRMQMAQDLSKPNGKIHRLTEDGKIPADNPFINTKDALPTIWSYGHRNPQGLALHPVTNEIWESEHGPRGGDEINLIEPSLNYGWPVITYGINYNGKPISDKTHQEGMQQPKHYYVPSIATAGMEFYQGKTFAKWQNNLLLASLAKQELRRLVVKDQQVISDELLVKDQGRIRDVAVSPAGEIFIAVRDGGDNKVLQVVKQN</sequence>
<dbReference type="STRING" id="1328313.DS2_17848"/>
<evidence type="ECO:0000256" key="2">
    <source>
        <dbReference type="ARBA" id="ARBA00022723"/>
    </source>
</evidence>
<evidence type="ECO:0000256" key="1">
    <source>
        <dbReference type="ARBA" id="ARBA00022617"/>
    </source>
</evidence>
<dbReference type="GO" id="GO:0020037">
    <property type="term" value="F:heme binding"/>
    <property type="evidence" value="ECO:0007669"/>
    <property type="project" value="InterPro"/>
</dbReference>
<dbReference type="SUPFAM" id="SSF50952">
    <property type="entry name" value="Soluble quinoprotein glucose dehydrogenase"/>
    <property type="match status" value="1"/>
</dbReference>
<feature type="signal peptide" evidence="5">
    <location>
        <begin position="1"/>
        <end position="19"/>
    </location>
</feature>
<dbReference type="Pfam" id="PF07995">
    <property type="entry name" value="GSDH"/>
    <property type="match status" value="1"/>
</dbReference>
<dbReference type="PANTHER" id="PTHR19328:SF75">
    <property type="entry name" value="ALDOSE SUGAR DEHYDROGENASE YLII"/>
    <property type="match status" value="1"/>
</dbReference>
<dbReference type="eggNOG" id="COG2010">
    <property type="taxonomic scope" value="Bacteria"/>
</dbReference>
<reference evidence="7 8" key="1">
    <citation type="journal article" date="2014" name="Genome Announc.">
        <title>Draft Genome Sequence of the Agar-Degrading Bacterium Catenovulum sp. Strain DS-2, Isolated from Intestines of Haliotis diversicolor.</title>
        <authorList>
            <person name="Shan D."/>
            <person name="Li X."/>
            <person name="Gu Z."/>
            <person name="Wei G."/>
            <person name="Gao Z."/>
            <person name="Shao Z."/>
        </authorList>
    </citation>
    <scope>NUCLEOTIDE SEQUENCE [LARGE SCALE GENOMIC DNA]</scope>
    <source>
        <strain evidence="7 8">DS-2</strain>
    </source>
</reference>
<keyword evidence="5" id="KW-0732">Signal</keyword>
<gene>
    <name evidence="7" type="ORF">DS2_17848</name>
</gene>
<dbReference type="EMBL" id="ARZY01000050">
    <property type="protein sequence ID" value="EWH08324.1"/>
    <property type="molecule type" value="Genomic_DNA"/>
</dbReference>
<evidence type="ECO:0000256" key="5">
    <source>
        <dbReference type="SAM" id="SignalP"/>
    </source>
</evidence>
<dbReference type="PROSITE" id="PS51007">
    <property type="entry name" value="CYTC"/>
    <property type="match status" value="1"/>
</dbReference>
<dbReference type="Proteomes" id="UP000019276">
    <property type="component" value="Unassembled WGS sequence"/>
</dbReference>
<comment type="caution">
    <text evidence="7">The sequence shown here is derived from an EMBL/GenBank/DDBJ whole genome shotgun (WGS) entry which is preliminary data.</text>
</comment>
<evidence type="ECO:0000313" key="8">
    <source>
        <dbReference type="Proteomes" id="UP000019276"/>
    </source>
</evidence>
<dbReference type="AlphaFoldDB" id="W7Q6D7"/>
<dbReference type="Gene3D" id="1.10.760.10">
    <property type="entry name" value="Cytochrome c-like domain"/>
    <property type="match status" value="1"/>
</dbReference>
<dbReference type="OrthoDB" id="9770043at2"/>
<dbReference type="GO" id="GO:0046872">
    <property type="term" value="F:metal ion binding"/>
    <property type="evidence" value="ECO:0007669"/>
    <property type="project" value="UniProtKB-KW"/>
</dbReference>
<keyword evidence="2 4" id="KW-0479">Metal-binding</keyword>
<keyword evidence="8" id="KW-1185">Reference proteome</keyword>
<feature type="domain" description="Cytochrome c" evidence="6">
    <location>
        <begin position="19"/>
        <end position="98"/>
    </location>
</feature>
<dbReference type="PATRIC" id="fig|1328313.3.peg.3649"/>
<dbReference type="GO" id="GO:0009055">
    <property type="term" value="F:electron transfer activity"/>
    <property type="evidence" value="ECO:0007669"/>
    <property type="project" value="InterPro"/>
</dbReference>
<dbReference type="InterPro" id="IPR011042">
    <property type="entry name" value="6-blade_b-propeller_TolB-like"/>
</dbReference>
<name>W7Q6D7_9ALTE</name>
<accession>W7Q6D7</accession>
<proteinExistence type="predicted"/>
<keyword evidence="1 4" id="KW-0349">Heme</keyword>
<evidence type="ECO:0000256" key="3">
    <source>
        <dbReference type="ARBA" id="ARBA00023004"/>
    </source>
</evidence>
<dbReference type="eggNOG" id="COG2133">
    <property type="taxonomic scope" value="Bacteria"/>
</dbReference>
<organism evidence="7 8">
    <name type="scientific">Catenovulum agarivorans DS-2</name>
    <dbReference type="NCBI Taxonomy" id="1328313"/>
    <lineage>
        <taxon>Bacteria</taxon>
        <taxon>Pseudomonadati</taxon>
        <taxon>Pseudomonadota</taxon>
        <taxon>Gammaproteobacteria</taxon>
        <taxon>Alteromonadales</taxon>
        <taxon>Alteromonadaceae</taxon>
        <taxon>Catenovulum</taxon>
    </lineage>
</organism>